<name>A0A6J6TST1_9ZZZZ</name>
<sequence>MAATDSANFNDNVNVQYGELLSREQRGEFGDTLNAGAVNLNGMLNAIDATKGSTTLRYPANPVAVKVVQALPAPKGVYTSPTVLLTTSYDPIVNPANTFDYYAKLMASAKKAGSMAKVAQYYTMPPEDGYTKFADGGKSPDAAASAAANVSGVGHCAFSLDNWGAVTKSVATLNALTNATTTAGIKKAKAIGYGGPAVNGDGFYVPEPLKRPGITTS</sequence>
<organism evidence="1">
    <name type="scientific">freshwater metagenome</name>
    <dbReference type="NCBI Taxonomy" id="449393"/>
    <lineage>
        <taxon>unclassified sequences</taxon>
        <taxon>metagenomes</taxon>
        <taxon>ecological metagenomes</taxon>
    </lineage>
</organism>
<reference evidence="1" key="1">
    <citation type="submission" date="2020-05" db="EMBL/GenBank/DDBJ databases">
        <authorList>
            <person name="Chiriac C."/>
            <person name="Salcher M."/>
            <person name="Ghai R."/>
            <person name="Kavagutti S V."/>
        </authorList>
    </citation>
    <scope>NUCLEOTIDE SEQUENCE</scope>
</reference>
<dbReference type="EMBL" id="CAEZYW010000206">
    <property type="protein sequence ID" value="CAB4750570.1"/>
    <property type="molecule type" value="Genomic_DNA"/>
</dbReference>
<evidence type="ECO:0000313" key="1">
    <source>
        <dbReference type="EMBL" id="CAB4750570.1"/>
    </source>
</evidence>
<accession>A0A6J6TST1</accession>
<dbReference type="AlphaFoldDB" id="A0A6J6TST1"/>
<gene>
    <name evidence="1" type="ORF">UFOPK2786_01269</name>
</gene>
<protein>
    <submittedName>
        <fullName evidence="1">Unannotated protein</fullName>
    </submittedName>
</protein>
<proteinExistence type="predicted"/>